<feature type="non-terminal residue" evidence="1">
    <location>
        <position position="1"/>
    </location>
</feature>
<evidence type="ECO:0000313" key="1">
    <source>
        <dbReference type="EMBL" id="CAA9265814.1"/>
    </source>
</evidence>
<dbReference type="EMBL" id="CADCTR010000818">
    <property type="protein sequence ID" value="CAA9265814.1"/>
    <property type="molecule type" value="Genomic_DNA"/>
</dbReference>
<organism evidence="1">
    <name type="scientific">uncultured Chloroflexia bacterium</name>
    <dbReference type="NCBI Taxonomy" id="1672391"/>
    <lineage>
        <taxon>Bacteria</taxon>
        <taxon>Bacillati</taxon>
        <taxon>Chloroflexota</taxon>
        <taxon>Chloroflexia</taxon>
        <taxon>environmental samples</taxon>
    </lineage>
</organism>
<name>A0A6J4J399_9CHLR</name>
<reference evidence="1" key="1">
    <citation type="submission" date="2020-02" db="EMBL/GenBank/DDBJ databases">
        <authorList>
            <person name="Meier V. D."/>
        </authorList>
    </citation>
    <scope>NUCLEOTIDE SEQUENCE</scope>
    <source>
        <strain evidence="1">AVDCRST_MAG93</strain>
    </source>
</reference>
<proteinExistence type="predicted"/>
<accession>A0A6J4J399</accession>
<dbReference type="AlphaFoldDB" id="A0A6J4J399"/>
<protein>
    <submittedName>
        <fullName evidence="1">Uncharacterized protein</fullName>
    </submittedName>
</protein>
<sequence length="64" mass="7433">PVLPPSDQEFVAEGDDAHVYVAYKQFPKLRGVNNPSARHQGLFLLHKFRLYKPIRESRRADSNR</sequence>
<gene>
    <name evidence="1" type="ORF">AVDCRST_MAG93-2403</name>
</gene>